<feature type="chain" id="PRO_5035819205" description="Secreted protein" evidence="2">
    <location>
        <begin position="20"/>
        <end position="142"/>
    </location>
</feature>
<comment type="caution">
    <text evidence="3">The sequence shown here is derived from an EMBL/GenBank/DDBJ whole genome shotgun (WGS) entry which is preliminary data.</text>
</comment>
<sequence>MCVCVCMCMFMCVYMYVCACACVSVCVYVCVYVCMCMCMCKCMRICVCTYVNVREELDIFFLKHGHFKVCGLDYLCKPYLKHSYKLSYCLFVTSLEMAFSGRASLAASHSLFLSPPSHFPFHAWWILEFSLGIRDWLLGSTG</sequence>
<keyword evidence="1" id="KW-0472">Membrane</keyword>
<keyword evidence="1" id="KW-0812">Transmembrane</keyword>
<evidence type="ECO:0000313" key="3">
    <source>
        <dbReference type="EMBL" id="KAH7280186.1"/>
    </source>
</evidence>
<proteinExistence type="predicted"/>
<evidence type="ECO:0000256" key="1">
    <source>
        <dbReference type="SAM" id="Phobius"/>
    </source>
</evidence>
<evidence type="ECO:0000256" key="2">
    <source>
        <dbReference type="SAM" id="SignalP"/>
    </source>
</evidence>
<keyword evidence="1" id="KW-1133">Transmembrane helix</keyword>
<evidence type="ECO:0008006" key="5">
    <source>
        <dbReference type="Google" id="ProtNLM"/>
    </source>
</evidence>
<organism evidence="3 4">
    <name type="scientific">Ceratopteris richardii</name>
    <name type="common">Triangle waterfern</name>
    <dbReference type="NCBI Taxonomy" id="49495"/>
    <lineage>
        <taxon>Eukaryota</taxon>
        <taxon>Viridiplantae</taxon>
        <taxon>Streptophyta</taxon>
        <taxon>Embryophyta</taxon>
        <taxon>Tracheophyta</taxon>
        <taxon>Polypodiopsida</taxon>
        <taxon>Polypodiidae</taxon>
        <taxon>Polypodiales</taxon>
        <taxon>Pteridineae</taxon>
        <taxon>Pteridaceae</taxon>
        <taxon>Parkerioideae</taxon>
        <taxon>Ceratopteris</taxon>
    </lineage>
</organism>
<feature type="signal peptide" evidence="2">
    <location>
        <begin position="1"/>
        <end position="19"/>
    </location>
</feature>
<accession>A0A8T2Q956</accession>
<gene>
    <name evidence="3" type="ORF">KP509_37G055200</name>
</gene>
<reference evidence="3" key="1">
    <citation type="submission" date="2021-08" db="EMBL/GenBank/DDBJ databases">
        <title>WGS assembly of Ceratopteris richardii.</title>
        <authorList>
            <person name="Marchant D.B."/>
            <person name="Chen G."/>
            <person name="Jenkins J."/>
            <person name="Shu S."/>
            <person name="Leebens-Mack J."/>
            <person name="Grimwood J."/>
            <person name="Schmutz J."/>
            <person name="Soltis P."/>
            <person name="Soltis D."/>
            <person name="Chen Z.-H."/>
        </authorList>
    </citation>
    <scope>NUCLEOTIDE SEQUENCE</scope>
    <source>
        <strain evidence="3">Whitten #5841</strain>
        <tissue evidence="3">Leaf</tissue>
    </source>
</reference>
<protein>
    <recommendedName>
        <fullName evidence="5">Secreted protein</fullName>
    </recommendedName>
</protein>
<name>A0A8T2Q956_CERRI</name>
<keyword evidence="4" id="KW-1185">Reference proteome</keyword>
<dbReference type="Proteomes" id="UP000825935">
    <property type="component" value="Chromosome 37"/>
</dbReference>
<dbReference type="AlphaFoldDB" id="A0A8T2Q956"/>
<feature type="transmembrane region" description="Helical" evidence="1">
    <location>
        <begin position="13"/>
        <end position="35"/>
    </location>
</feature>
<evidence type="ECO:0000313" key="4">
    <source>
        <dbReference type="Proteomes" id="UP000825935"/>
    </source>
</evidence>
<dbReference type="EMBL" id="CM035442">
    <property type="protein sequence ID" value="KAH7280186.1"/>
    <property type="molecule type" value="Genomic_DNA"/>
</dbReference>
<keyword evidence="2" id="KW-0732">Signal</keyword>